<feature type="region of interest" description="Disordered" evidence="1">
    <location>
        <begin position="82"/>
        <end position="102"/>
    </location>
</feature>
<comment type="caution">
    <text evidence="2">The sequence shown here is derived from an EMBL/GenBank/DDBJ whole genome shotgun (WGS) entry which is preliminary data.</text>
</comment>
<accession>A0ABT4SIW8</accession>
<organism evidence="2 3">
    <name type="scientific">Nonomuraea corallina</name>
    <dbReference type="NCBI Taxonomy" id="2989783"/>
    <lineage>
        <taxon>Bacteria</taxon>
        <taxon>Bacillati</taxon>
        <taxon>Actinomycetota</taxon>
        <taxon>Actinomycetes</taxon>
        <taxon>Streptosporangiales</taxon>
        <taxon>Streptosporangiaceae</taxon>
        <taxon>Nonomuraea</taxon>
    </lineage>
</organism>
<dbReference type="EMBL" id="JAPNNL010000140">
    <property type="protein sequence ID" value="MDA0637153.1"/>
    <property type="molecule type" value="Genomic_DNA"/>
</dbReference>
<name>A0ABT4SIW8_9ACTN</name>
<dbReference type="RefSeq" id="WP_270158058.1">
    <property type="nucleotide sequence ID" value="NZ_JAPNNL010000140.1"/>
</dbReference>
<proteinExistence type="predicted"/>
<protein>
    <submittedName>
        <fullName evidence="2">Uncharacterized protein</fullName>
    </submittedName>
</protein>
<evidence type="ECO:0000313" key="2">
    <source>
        <dbReference type="EMBL" id="MDA0637153.1"/>
    </source>
</evidence>
<sequence>MSASLSQVRLHADQDGHRYELTLTVEGDRLHIELRGNDADGQLLADFSTAEPIPAAHLPVLVQLLAGGQAALAGNRRTLTLQERRHTHSNSHRPWTPDDDQRLKDLAAAPGTTVRDLMQVFGRSRGAIRSRLERLGVELGADTDKA</sequence>
<evidence type="ECO:0000256" key="1">
    <source>
        <dbReference type="SAM" id="MobiDB-lite"/>
    </source>
</evidence>
<gene>
    <name evidence="2" type="ORF">OUY22_27445</name>
</gene>
<reference evidence="2" key="1">
    <citation type="submission" date="2022-11" db="EMBL/GenBank/DDBJ databases">
        <title>Nonomuraea corallina sp. nov., a new species of the genus Nonomuraea isolated from sea side sediment in Thai sea.</title>
        <authorList>
            <person name="Ngamcharungchit C."/>
            <person name="Matsumoto A."/>
            <person name="Suriyachadkun C."/>
            <person name="Panbangred W."/>
            <person name="Inahashi Y."/>
            <person name="Intra B."/>
        </authorList>
    </citation>
    <scope>NUCLEOTIDE SEQUENCE</scope>
    <source>
        <strain evidence="2">MCN248</strain>
    </source>
</reference>
<keyword evidence="3" id="KW-1185">Reference proteome</keyword>
<evidence type="ECO:0000313" key="3">
    <source>
        <dbReference type="Proteomes" id="UP001144036"/>
    </source>
</evidence>
<dbReference type="Proteomes" id="UP001144036">
    <property type="component" value="Unassembled WGS sequence"/>
</dbReference>